<dbReference type="Proteomes" id="UP000236725">
    <property type="component" value="Unassembled WGS sequence"/>
</dbReference>
<keyword evidence="3" id="KW-1185">Reference proteome</keyword>
<evidence type="ECO:0000313" key="3">
    <source>
        <dbReference type="Proteomes" id="UP000236725"/>
    </source>
</evidence>
<reference evidence="2 3" key="1">
    <citation type="submission" date="2016-10" db="EMBL/GenBank/DDBJ databases">
        <authorList>
            <person name="Varghese N."/>
            <person name="Submissions S."/>
        </authorList>
    </citation>
    <scope>NUCLEOTIDE SEQUENCE [LARGE SCALE GENOMIC DNA]</scope>
    <source>
        <strain evidence="2 3">DSM 29073</strain>
    </source>
</reference>
<dbReference type="RefSeq" id="WP_200817985.1">
    <property type="nucleotide sequence ID" value="NZ_FNVS01000023.1"/>
</dbReference>
<feature type="chain" id="PRO_5034776291" description="Surface antigen" evidence="1">
    <location>
        <begin position="26"/>
        <end position="424"/>
    </location>
</feature>
<gene>
    <name evidence="2" type="ORF">SAMN05444001_12328</name>
</gene>
<name>A0A8G2BYU5_9BACT</name>
<evidence type="ECO:0000313" key="2">
    <source>
        <dbReference type="EMBL" id="SEG24391.1"/>
    </source>
</evidence>
<proteinExistence type="predicted"/>
<evidence type="ECO:0008006" key="4">
    <source>
        <dbReference type="Google" id="ProtNLM"/>
    </source>
</evidence>
<keyword evidence="1" id="KW-0732">Signal</keyword>
<accession>A0A8G2BYU5</accession>
<sequence>MKTSIFVLCSRLAVLSILACFSAKAGNNLQDQSSVDSSGINNLVFKSDYKINPDKKGELLFQLDNINFFKDNEYSTSLMKGYSLPGLWVQPKLVYYPLKNIKLELGAHLLRYWGANKYPNMAYQDIANWKGDQYQKGFHVYLLFRAQVALSKHVNIVLGTLYGGANHNLIEPLYSPELNLTADPETGLQLLYNSRLLDLDIWVNWESFIFREDVHQEAFTVGLSTRFKLNRPESRFHFYIPIQGLAQHRGGEIDTLFTNSVQTLMNGAAGVGAVWNINHPVFKNVNVELDGTGYYQQAGELWPFNSGAGLYARASADIYDFRVKTSYFACHNFISMFGLPFYGAVSTKEKDVTYENPKMLYWGIEYAHSFGKGFSLGIDLDIYRRLFCNKIGGEYEYPKDDGPSTSFSAGIYLRINPSFLLKKF</sequence>
<evidence type="ECO:0000256" key="1">
    <source>
        <dbReference type="SAM" id="SignalP"/>
    </source>
</evidence>
<dbReference type="EMBL" id="FNVS01000023">
    <property type="protein sequence ID" value="SEG24391.1"/>
    <property type="molecule type" value="Genomic_DNA"/>
</dbReference>
<organism evidence="2 3">
    <name type="scientific">Parabacteroides chinchillae</name>
    <dbReference type="NCBI Taxonomy" id="871327"/>
    <lineage>
        <taxon>Bacteria</taxon>
        <taxon>Pseudomonadati</taxon>
        <taxon>Bacteroidota</taxon>
        <taxon>Bacteroidia</taxon>
        <taxon>Bacteroidales</taxon>
        <taxon>Tannerellaceae</taxon>
        <taxon>Parabacteroides</taxon>
    </lineage>
</organism>
<comment type="caution">
    <text evidence="2">The sequence shown here is derived from an EMBL/GenBank/DDBJ whole genome shotgun (WGS) entry which is preliminary data.</text>
</comment>
<dbReference type="AlphaFoldDB" id="A0A8G2BYU5"/>
<protein>
    <recommendedName>
        <fullName evidence="4">Surface antigen</fullName>
    </recommendedName>
</protein>
<feature type="signal peptide" evidence="1">
    <location>
        <begin position="1"/>
        <end position="25"/>
    </location>
</feature>